<reference evidence="1 2" key="1">
    <citation type="submission" date="2023-07" db="EMBL/GenBank/DDBJ databases">
        <authorList>
            <person name="Girao M."/>
            <person name="Carvalho M.F."/>
        </authorList>
    </citation>
    <scope>NUCLEOTIDE SEQUENCE [LARGE SCALE GENOMIC DNA]</scope>
    <source>
        <strain evidence="1 2">YIM65754</strain>
    </source>
</reference>
<name>A0ABU7L586_9NOCA</name>
<keyword evidence="2" id="KW-1185">Reference proteome</keyword>
<gene>
    <name evidence="1" type="ORF">Q7514_00805</name>
</gene>
<sequence>MPSGRRSKPPRLGTSGSPLVATVTVSVEMICNELARPARASSGSVDINC</sequence>
<dbReference type="Proteomes" id="UP001336020">
    <property type="component" value="Unassembled WGS sequence"/>
</dbReference>
<dbReference type="RefSeq" id="WP_330131381.1">
    <property type="nucleotide sequence ID" value="NZ_JAUTXY010000001.1"/>
</dbReference>
<evidence type="ECO:0000313" key="1">
    <source>
        <dbReference type="EMBL" id="MEE2056067.1"/>
    </source>
</evidence>
<proteinExistence type="predicted"/>
<protein>
    <submittedName>
        <fullName evidence="1">Uncharacterized protein</fullName>
    </submittedName>
</protein>
<accession>A0ABU7L586</accession>
<dbReference type="EMBL" id="JAUTXY010000001">
    <property type="protein sequence ID" value="MEE2056067.1"/>
    <property type="molecule type" value="Genomic_DNA"/>
</dbReference>
<organism evidence="1 2">
    <name type="scientific">Rhodococcus artemisiae</name>
    <dbReference type="NCBI Taxonomy" id="714159"/>
    <lineage>
        <taxon>Bacteria</taxon>
        <taxon>Bacillati</taxon>
        <taxon>Actinomycetota</taxon>
        <taxon>Actinomycetes</taxon>
        <taxon>Mycobacteriales</taxon>
        <taxon>Nocardiaceae</taxon>
        <taxon>Rhodococcus</taxon>
    </lineage>
</organism>
<evidence type="ECO:0000313" key="2">
    <source>
        <dbReference type="Proteomes" id="UP001336020"/>
    </source>
</evidence>
<comment type="caution">
    <text evidence="1">The sequence shown here is derived from an EMBL/GenBank/DDBJ whole genome shotgun (WGS) entry which is preliminary data.</text>
</comment>